<evidence type="ECO:0000256" key="9">
    <source>
        <dbReference type="RuleBase" id="RU000673"/>
    </source>
</evidence>
<feature type="active site" description="Proton acceptor" evidence="8">
    <location>
        <position position="19"/>
    </location>
</feature>
<evidence type="ECO:0000256" key="8">
    <source>
        <dbReference type="HAMAP-Rule" id="MF_00083"/>
    </source>
</evidence>
<dbReference type="InterPro" id="IPR036416">
    <property type="entry name" value="Pept_tRNA_hydro_sf"/>
</dbReference>
<dbReference type="AlphaFoldDB" id="A0A0H3XKC6"/>
<name>A0A0H3XKC6_9MOLU</name>
<evidence type="ECO:0000256" key="4">
    <source>
        <dbReference type="ARBA" id="ARBA00022884"/>
    </source>
</evidence>
<dbReference type="RefSeq" id="WP_047791108.1">
    <property type="nucleotide sequence ID" value="NZ_CP011856.1"/>
</dbReference>
<dbReference type="InterPro" id="IPR001328">
    <property type="entry name" value="Pept_tRNA_hydro"/>
</dbReference>
<evidence type="ECO:0000256" key="2">
    <source>
        <dbReference type="ARBA" id="ARBA00022555"/>
    </source>
</evidence>
<comment type="catalytic activity">
    <reaction evidence="6 8 9">
        <text>an N-acyl-L-alpha-aminoacyl-tRNA + H2O = an N-acyl-L-amino acid + a tRNA + H(+)</text>
        <dbReference type="Rhea" id="RHEA:54448"/>
        <dbReference type="Rhea" id="RHEA-COMP:10123"/>
        <dbReference type="Rhea" id="RHEA-COMP:13883"/>
        <dbReference type="ChEBI" id="CHEBI:15377"/>
        <dbReference type="ChEBI" id="CHEBI:15378"/>
        <dbReference type="ChEBI" id="CHEBI:59874"/>
        <dbReference type="ChEBI" id="CHEBI:78442"/>
        <dbReference type="ChEBI" id="CHEBI:138191"/>
        <dbReference type="EC" id="3.1.1.29"/>
    </reaction>
</comment>
<keyword evidence="4 8" id="KW-0694">RNA-binding</keyword>
<dbReference type="GO" id="GO:0006515">
    <property type="term" value="P:protein quality control for misfolded or incompletely synthesized proteins"/>
    <property type="evidence" value="ECO:0007669"/>
    <property type="project" value="UniProtKB-UniRule"/>
</dbReference>
<accession>A0A0H3XKC6</accession>
<dbReference type="KEGG" id="seri:SERIO_v1c02550"/>
<dbReference type="GO" id="GO:0072344">
    <property type="term" value="P:rescue of stalled ribosome"/>
    <property type="evidence" value="ECO:0007669"/>
    <property type="project" value="UniProtKB-UniRule"/>
</dbReference>
<feature type="binding site" evidence="8">
    <location>
        <position position="64"/>
    </location>
    <ligand>
        <name>tRNA</name>
        <dbReference type="ChEBI" id="CHEBI:17843"/>
    </ligand>
</feature>
<dbReference type="GO" id="GO:0005737">
    <property type="term" value="C:cytoplasm"/>
    <property type="evidence" value="ECO:0007669"/>
    <property type="project" value="UniProtKB-SubCell"/>
</dbReference>
<comment type="subcellular location">
    <subcellularLocation>
        <location evidence="8">Cytoplasm</location>
    </subcellularLocation>
</comment>
<reference evidence="12" key="2">
    <citation type="submission" date="2015-06" db="EMBL/GenBank/DDBJ databases">
        <title>Complete genome sequence of Spiroplasma eriocheiris TDA-040725-5 (DSM 21848).</title>
        <authorList>
            <person name="Lo W.-S."/>
            <person name="Kuo C.-H."/>
        </authorList>
    </citation>
    <scope>NUCLEOTIDE SEQUENCE [LARGE SCALE GENOMIC DNA]</scope>
    <source>
        <strain evidence="12">TDA-040725-5</strain>
    </source>
</reference>
<sequence>MKLIVGLGNPGDEYKYTRHNIGFLALDRLVEKFNPDGPKKNFNAFYWETKINDEKVIFMKPQTYMNLSGSAVLAIKQFYKINLEDIIIIHDDKDIEFGALKIKTGGSSAGQNGIKDLINKLGSENFKRIRIGIGRDQQIDLKDWVLGKFTKQQLATINDDILVRIEEIFIHYLLKQESFNKIMSLYNAK</sequence>
<dbReference type="HAMAP" id="MF_00083">
    <property type="entry name" value="Pept_tRNA_hydro_bact"/>
    <property type="match status" value="1"/>
</dbReference>
<dbReference type="STRING" id="315358.SERIO_v1c02550"/>
<dbReference type="PANTHER" id="PTHR17224:SF1">
    <property type="entry name" value="PEPTIDYL-TRNA HYDROLASE"/>
    <property type="match status" value="1"/>
</dbReference>
<gene>
    <name evidence="8 11" type="primary">pth</name>
    <name evidence="11" type="ORF">SERIO_v1c02550</name>
</gene>
<dbReference type="Pfam" id="PF01195">
    <property type="entry name" value="Pept_tRNA_hydro"/>
    <property type="match status" value="1"/>
</dbReference>
<keyword evidence="3 8" id="KW-0378">Hydrolase</keyword>
<evidence type="ECO:0000256" key="6">
    <source>
        <dbReference type="ARBA" id="ARBA00048707"/>
    </source>
</evidence>
<dbReference type="PATRIC" id="fig|743698.3.peg.257"/>
<feature type="site" description="Discriminates between blocked and unblocked aminoacyl-tRNA" evidence="8">
    <location>
        <position position="9"/>
    </location>
</feature>
<reference evidence="11 12" key="1">
    <citation type="journal article" date="2015" name="Genome Biol. Evol.">
        <title>Found and Lost: The Fates of Horizontally Acquired Genes in Arthropod-Symbiotic Spiroplasma.</title>
        <authorList>
            <person name="Lo W.S."/>
            <person name="Gasparich G.E."/>
            <person name="Kuo C.H."/>
        </authorList>
    </citation>
    <scope>NUCLEOTIDE SEQUENCE [LARGE SCALE GENOMIC DNA]</scope>
    <source>
        <strain evidence="12">TDA-040725-5</strain>
    </source>
</reference>
<dbReference type="PROSITE" id="PS01195">
    <property type="entry name" value="PEPT_TRNA_HYDROL_1"/>
    <property type="match status" value="1"/>
</dbReference>
<dbReference type="CDD" id="cd00462">
    <property type="entry name" value="PTH"/>
    <property type="match status" value="1"/>
</dbReference>
<dbReference type="GO" id="GO:0004045">
    <property type="term" value="F:peptidyl-tRNA hydrolase activity"/>
    <property type="evidence" value="ECO:0007669"/>
    <property type="project" value="UniProtKB-UniRule"/>
</dbReference>
<evidence type="ECO:0000313" key="11">
    <source>
        <dbReference type="EMBL" id="AKM53839.1"/>
    </source>
</evidence>
<dbReference type="SUPFAM" id="SSF53178">
    <property type="entry name" value="Peptidyl-tRNA hydrolase-like"/>
    <property type="match status" value="1"/>
</dbReference>
<dbReference type="Proteomes" id="UP000035661">
    <property type="component" value="Chromosome"/>
</dbReference>
<evidence type="ECO:0000256" key="5">
    <source>
        <dbReference type="ARBA" id="ARBA00038063"/>
    </source>
</evidence>
<dbReference type="InterPro" id="IPR018171">
    <property type="entry name" value="Pept_tRNA_hydro_CS"/>
</dbReference>
<evidence type="ECO:0000256" key="7">
    <source>
        <dbReference type="ARBA" id="ARBA00050038"/>
    </source>
</evidence>
<evidence type="ECO:0000256" key="1">
    <source>
        <dbReference type="ARBA" id="ARBA00013260"/>
    </source>
</evidence>
<proteinExistence type="inferred from homology"/>
<comment type="function">
    <text evidence="8">Hydrolyzes ribosome-free peptidyl-tRNAs (with 1 or more amino acids incorporated), which drop off the ribosome during protein synthesis, or as a result of ribosome stalling.</text>
</comment>
<feature type="binding site" evidence="8">
    <location>
        <position position="66"/>
    </location>
    <ligand>
        <name>tRNA</name>
        <dbReference type="ChEBI" id="CHEBI:17843"/>
    </ligand>
</feature>
<keyword evidence="12" id="KW-1185">Reference proteome</keyword>
<comment type="similarity">
    <text evidence="5 8 10">Belongs to the PTH family.</text>
</comment>
<organism evidence="11 12">
    <name type="scientific">Spiroplasma eriocheiris</name>
    <dbReference type="NCBI Taxonomy" id="315358"/>
    <lineage>
        <taxon>Bacteria</taxon>
        <taxon>Bacillati</taxon>
        <taxon>Mycoplasmatota</taxon>
        <taxon>Mollicutes</taxon>
        <taxon>Entomoplasmatales</taxon>
        <taxon>Spiroplasmataceae</taxon>
        <taxon>Spiroplasma</taxon>
    </lineage>
</organism>
<dbReference type="FunFam" id="3.40.50.1470:FF:000001">
    <property type="entry name" value="Peptidyl-tRNA hydrolase"/>
    <property type="match status" value="1"/>
</dbReference>
<evidence type="ECO:0000256" key="10">
    <source>
        <dbReference type="RuleBase" id="RU004320"/>
    </source>
</evidence>
<feature type="site" description="Stabilizes the basic form of H active site to accept a proton" evidence="8">
    <location>
        <position position="91"/>
    </location>
</feature>
<dbReference type="NCBIfam" id="TIGR00447">
    <property type="entry name" value="pth"/>
    <property type="match status" value="1"/>
</dbReference>
<feature type="binding site" evidence="8">
    <location>
        <position position="112"/>
    </location>
    <ligand>
        <name>tRNA</name>
        <dbReference type="ChEBI" id="CHEBI:17843"/>
    </ligand>
</feature>
<dbReference type="Gene3D" id="3.40.50.1470">
    <property type="entry name" value="Peptidyl-tRNA hydrolase"/>
    <property type="match status" value="1"/>
</dbReference>
<evidence type="ECO:0000313" key="12">
    <source>
        <dbReference type="Proteomes" id="UP000035661"/>
    </source>
</evidence>
<comment type="subunit">
    <text evidence="8">Monomer.</text>
</comment>
<evidence type="ECO:0000256" key="3">
    <source>
        <dbReference type="ARBA" id="ARBA00022801"/>
    </source>
</evidence>
<protein>
    <recommendedName>
        <fullName evidence="7 8">Peptidyl-tRNA hydrolase</fullName>
        <shortName evidence="8">Pth</shortName>
        <ecNumber evidence="1 8">3.1.1.29</ecNumber>
    </recommendedName>
</protein>
<feature type="binding site" evidence="8">
    <location>
        <position position="14"/>
    </location>
    <ligand>
        <name>tRNA</name>
        <dbReference type="ChEBI" id="CHEBI:17843"/>
    </ligand>
</feature>
<keyword evidence="8" id="KW-0963">Cytoplasm</keyword>
<dbReference type="GO" id="GO:0000049">
    <property type="term" value="F:tRNA binding"/>
    <property type="evidence" value="ECO:0007669"/>
    <property type="project" value="UniProtKB-UniRule"/>
</dbReference>
<comment type="function">
    <text evidence="8">Catalyzes the release of premature peptidyl moieties from peptidyl-tRNA molecules trapped in stalled 50S ribosomal subunits, and thus maintains levels of free tRNAs and 50S ribosomes.</text>
</comment>
<dbReference type="EC" id="3.1.1.29" evidence="1 8"/>
<dbReference type="EMBL" id="CP011856">
    <property type="protein sequence ID" value="AKM53839.1"/>
    <property type="molecule type" value="Genomic_DNA"/>
</dbReference>
<dbReference type="PANTHER" id="PTHR17224">
    <property type="entry name" value="PEPTIDYL-TRNA HYDROLASE"/>
    <property type="match status" value="1"/>
</dbReference>
<keyword evidence="2 8" id="KW-0820">tRNA-binding</keyword>